<dbReference type="KEGG" id="hpel:HZS54_00665"/>
<evidence type="ECO:0000256" key="1">
    <source>
        <dbReference type="SAM" id="MobiDB-lite"/>
    </source>
</evidence>
<dbReference type="RefSeq" id="WP_179920056.1">
    <property type="nucleotide sequence ID" value="NZ_CP058909.1"/>
</dbReference>
<protein>
    <submittedName>
        <fullName evidence="2">Uncharacterized protein</fullName>
    </submittedName>
</protein>
<organism evidence="2 3">
    <name type="scientific">Halosimplex pelagicum</name>
    <dbReference type="NCBI Taxonomy" id="869886"/>
    <lineage>
        <taxon>Archaea</taxon>
        <taxon>Methanobacteriati</taxon>
        <taxon>Methanobacteriota</taxon>
        <taxon>Stenosarchaea group</taxon>
        <taxon>Halobacteria</taxon>
        <taxon>Halobacteriales</taxon>
        <taxon>Haloarculaceae</taxon>
        <taxon>Halosimplex</taxon>
    </lineage>
</organism>
<sequence>MSTQSARDGAAGRGDGGLPDAVPVSLDRTTRLSWELGDRVTSGADATLAGEWRCHTAPWAVAVFDVTDHTALLRVRTPVGRELFYGAADADLAAARDALAAAPDWGRRDR</sequence>
<dbReference type="EMBL" id="CP058909">
    <property type="protein sequence ID" value="QLH80224.1"/>
    <property type="molecule type" value="Genomic_DNA"/>
</dbReference>
<name>A0A7D5P779_9EURY</name>
<keyword evidence="3" id="KW-1185">Reference proteome</keyword>
<dbReference type="Proteomes" id="UP000509346">
    <property type="component" value="Chromosome"/>
</dbReference>
<evidence type="ECO:0000313" key="2">
    <source>
        <dbReference type="EMBL" id="QLH80224.1"/>
    </source>
</evidence>
<gene>
    <name evidence="2" type="ORF">HZS54_00665</name>
</gene>
<dbReference type="OrthoDB" id="166257at2157"/>
<evidence type="ECO:0000313" key="3">
    <source>
        <dbReference type="Proteomes" id="UP000509346"/>
    </source>
</evidence>
<reference evidence="2 3" key="1">
    <citation type="submission" date="2020-07" db="EMBL/GenBank/DDBJ databases">
        <title>Halosimplex litoreum sp. nov. and Halosimplex rubrum sp. nov., isolated from different salt environments.</title>
        <authorList>
            <person name="Cui H."/>
        </authorList>
    </citation>
    <scope>NUCLEOTIDE SEQUENCE [LARGE SCALE GENOMIC DNA]</scope>
    <source>
        <strain evidence="2 3">R2</strain>
    </source>
</reference>
<feature type="region of interest" description="Disordered" evidence="1">
    <location>
        <begin position="1"/>
        <end position="23"/>
    </location>
</feature>
<dbReference type="GeneID" id="56081056"/>
<proteinExistence type="predicted"/>
<dbReference type="AlphaFoldDB" id="A0A7D5P779"/>
<accession>A0A7D5P779</accession>